<dbReference type="EMBL" id="GBXM01072341">
    <property type="protein sequence ID" value="JAH36236.1"/>
    <property type="molecule type" value="Transcribed_RNA"/>
</dbReference>
<reference evidence="1" key="2">
    <citation type="journal article" date="2015" name="Fish Shellfish Immunol.">
        <title>Early steps in the European eel (Anguilla anguilla)-Vibrio vulnificus interaction in the gills: Role of the RtxA13 toxin.</title>
        <authorList>
            <person name="Callol A."/>
            <person name="Pajuelo D."/>
            <person name="Ebbesson L."/>
            <person name="Teles M."/>
            <person name="MacKenzie S."/>
            <person name="Amaro C."/>
        </authorList>
    </citation>
    <scope>NUCLEOTIDE SEQUENCE</scope>
</reference>
<reference evidence="1" key="1">
    <citation type="submission" date="2014-11" db="EMBL/GenBank/DDBJ databases">
        <authorList>
            <person name="Amaro Gonzalez C."/>
        </authorList>
    </citation>
    <scope>NUCLEOTIDE SEQUENCE</scope>
</reference>
<sequence>MGRFFSQSGHIWAVKPVLTPPKVSLSLLWNW</sequence>
<name>A0A0E9S4R0_ANGAN</name>
<protein>
    <submittedName>
        <fullName evidence="1">Uncharacterized protein</fullName>
    </submittedName>
</protein>
<accession>A0A0E9S4R0</accession>
<organism evidence="1">
    <name type="scientific">Anguilla anguilla</name>
    <name type="common">European freshwater eel</name>
    <name type="synonym">Muraena anguilla</name>
    <dbReference type="NCBI Taxonomy" id="7936"/>
    <lineage>
        <taxon>Eukaryota</taxon>
        <taxon>Metazoa</taxon>
        <taxon>Chordata</taxon>
        <taxon>Craniata</taxon>
        <taxon>Vertebrata</taxon>
        <taxon>Euteleostomi</taxon>
        <taxon>Actinopterygii</taxon>
        <taxon>Neopterygii</taxon>
        <taxon>Teleostei</taxon>
        <taxon>Anguilliformes</taxon>
        <taxon>Anguillidae</taxon>
        <taxon>Anguilla</taxon>
    </lineage>
</organism>
<dbReference type="AlphaFoldDB" id="A0A0E9S4R0"/>
<evidence type="ECO:0000313" key="1">
    <source>
        <dbReference type="EMBL" id="JAH36236.1"/>
    </source>
</evidence>
<proteinExistence type="predicted"/>